<protein>
    <submittedName>
        <fullName evidence="1">Uncharacterized protein</fullName>
    </submittedName>
</protein>
<organism evidence="1 2">
    <name type="scientific">Schizophyllum amplum</name>
    <dbReference type="NCBI Taxonomy" id="97359"/>
    <lineage>
        <taxon>Eukaryota</taxon>
        <taxon>Fungi</taxon>
        <taxon>Dikarya</taxon>
        <taxon>Basidiomycota</taxon>
        <taxon>Agaricomycotina</taxon>
        <taxon>Agaricomycetes</taxon>
        <taxon>Agaricomycetidae</taxon>
        <taxon>Agaricales</taxon>
        <taxon>Schizophyllaceae</taxon>
        <taxon>Schizophyllum</taxon>
    </lineage>
</organism>
<sequence>MQGALGGMETTFKPLASFMWALRAFVSARIHVTSKWPMFKPAIPRLHDRIAWAGGMARAQSVIEERCRRYGRSNWSASKTTA</sequence>
<evidence type="ECO:0000313" key="1">
    <source>
        <dbReference type="EMBL" id="TRM55475.1"/>
    </source>
</evidence>
<comment type="caution">
    <text evidence="1">The sequence shown here is derived from an EMBL/GenBank/DDBJ whole genome shotgun (WGS) entry which is preliminary data.</text>
</comment>
<name>A0A550BSF4_9AGAR</name>
<dbReference type="Proteomes" id="UP000320762">
    <property type="component" value="Unassembled WGS sequence"/>
</dbReference>
<reference evidence="1 2" key="1">
    <citation type="journal article" date="2019" name="New Phytol.">
        <title>Comparative genomics reveals unique wood-decay strategies and fruiting body development in the Schizophyllaceae.</title>
        <authorList>
            <person name="Almasi E."/>
            <person name="Sahu N."/>
            <person name="Krizsan K."/>
            <person name="Balint B."/>
            <person name="Kovacs G.M."/>
            <person name="Kiss B."/>
            <person name="Cseklye J."/>
            <person name="Drula E."/>
            <person name="Henrissat B."/>
            <person name="Nagy I."/>
            <person name="Chovatia M."/>
            <person name="Adam C."/>
            <person name="LaButti K."/>
            <person name="Lipzen A."/>
            <person name="Riley R."/>
            <person name="Grigoriev I.V."/>
            <person name="Nagy L.G."/>
        </authorList>
    </citation>
    <scope>NUCLEOTIDE SEQUENCE [LARGE SCALE GENOMIC DNA]</scope>
    <source>
        <strain evidence="1 2">NL-1724</strain>
    </source>
</reference>
<dbReference type="EMBL" id="VDMD01000132">
    <property type="protein sequence ID" value="TRM55475.1"/>
    <property type="molecule type" value="Genomic_DNA"/>
</dbReference>
<gene>
    <name evidence="1" type="ORF">BD626DRAFT_62675</name>
</gene>
<proteinExistence type="predicted"/>
<keyword evidence="2" id="KW-1185">Reference proteome</keyword>
<accession>A0A550BSF4</accession>
<dbReference type="AlphaFoldDB" id="A0A550BSF4"/>
<evidence type="ECO:0000313" key="2">
    <source>
        <dbReference type="Proteomes" id="UP000320762"/>
    </source>
</evidence>